<dbReference type="Proteomes" id="UP000280417">
    <property type="component" value="Unassembled WGS sequence"/>
</dbReference>
<dbReference type="GO" id="GO:0106026">
    <property type="term" value="F:Gly-tRNA(Ala) deacylase activity"/>
    <property type="evidence" value="ECO:0007669"/>
    <property type="project" value="UniProtKB-UniRule"/>
</dbReference>
<dbReference type="Pfam" id="PF02580">
    <property type="entry name" value="Tyr_Deacylase"/>
    <property type="match status" value="1"/>
</dbReference>
<dbReference type="EC" id="3.1.1.-" evidence="2"/>
<comment type="domain">
    <text evidence="2">A Gly-cisPro motif from one monomer fits into the active site of the other monomer to allow specific chiral rejection of L-amino acids.</text>
</comment>
<comment type="subunit">
    <text evidence="2">Homodimer.</text>
</comment>
<evidence type="ECO:0000256" key="2">
    <source>
        <dbReference type="HAMAP-Rule" id="MF_00518"/>
    </source>
</evidence>
<dbReference type="NCBIfam" id="TIGR00256">
    <property type="entry name" value="D-aminoacyl-tRNA deacylase"/>
    <property type="match status" value="1"/>
</dbReference>
<dbReference type="InterPro" id="IPR003732">
    <property type="entry name" value="Daa-tRNA_deacyls_DTD"/>
</dbReference>
<comment type="function">
    <text evidence="2">An aminoacyl-tRNA editing enzyme that deacylates mischarged D-aminoacyl-tRNAs. Also deacylates mischarged glycyl-tRNA(Ala), protecting cells against glycine mischarging by AlaRS. Acts via tRNA-based rather than protein-based catalysis; rejects L-amino acids rather than detecting D-amino acids in the active site. By recycling D-aminoacyl-tRNA to D-amino acids and free tRNA molecules, this enzyme counteracts the toxicity associated with the formation of D-aminoacyl-tRNA entities in vivo and helps enforce protein L-homochirality.</text>
</comment>
<proteinExistence type="inferred from homology"/>
<evidence type="ECO:0000256" key="1">
    <source>
        <dbReference type="ARBA" id="ARBA00009673"/>
    </source>
</evidence>
<keyword evidence="2" id="KW-0820">tRNA-binding</keyword>
<dbReference type="GO" id="GO:0019478">
    <property type="term" value="P:D-amino acid catabolic process"/>
    <property type="evidence" value="ECO:0007669"/>
    <property type="project" value="UniProtKB-UniRule"/>
</dbReference>
<sequence length="147" mass="16233">MLAVVQRVSSAGCIVEEKKVAQIKKGLVVLLAIGKNDTVQDASWMAKKLVNLRVFEDQNQKMNLSLLQVEGEILAIPQFTLYGDCTKGYRPSFSQAASPHVAKDLFYKVVDFLSEYPVKVATGVFGARMRVDLRNEGPVTLIISSDK</sequence>
<gene>
    <name evidence="2" type="primary">dtd</name>
    <name evidence="3" type="ORF">DRJ04_06400</name>
</gene>
<dbReference type="FunFam" id="3.50.80.10:FF:000001">
    <property type="entry name" value="D-aminoacyl-tRNA deacylase"/>
    <property type="match status" value="1"/>
</dbReference>
<dbReference type="AlphaFoldDB" id="A0A662DDV7"/>
<comment type="similarity">
    <text evidence="1 2">Belongs to the DTD family.</text>
</comment>
<keyword evidence="2" id="KW-0694">RNA-binding</keyword>
<protein>
    <recommendedName>
        <fullName evidence="2">D-aminoacyl-tRNA deacylase</fullName>
        <shortName evidence="2">DTD</shortName>
        <ecNumber evidence="2">3.1.1.96</ecNumber>
    </recommendedName>
    <alternativeName>
        <fullName evidence="2">Gly-tRNA(Ala) deacylase</fullName>
        <ecNumber evidence="2">3.1.1.-</ecNumber>
    </alternativeName>
</protein>
<keyword evidence="2" id="KW-0963">Cytoplasm</keyword>
<comment type="catalytic activity">
    <reaction evidence="2">
        <text>a D-aminoacyl-tRNA + H2O = a tRNA + a D-alpha-amino acid + H(+)</text>
        <dbReference type="Rhea" id="RHEA:13953"/>
        <dbReference type="Rhea" id="RHEA-COMP:10123"/>
        <dbReference type="Rhea" id="RHEA-COMP:10124"/>
        <dbReference type="ChEBI" id="CHEBI:15377"/>
        <dbReference type="ChEBI" id="CHEBI:15378"/>
        <dbReference type="ChEBI" id="CHEBI:59871"/>
        <dbReference type="ChEBI" id="CHEBI:78442"/>
        <dbReference type="ChEBI" id="CHEBI:79333"/>
        <dbReference type="EC" id="3.1.1.96"/>
    </reaction>
</comment>
<dbReference type="GO" id="GO:0051500">
    <property type="term" value="F:D-tyrosyl-tRNA(Tyr) deacylase activity"/>
    <property type="evidence" value="ECO:0007669"/>
    <property type="project" value="TreeGrafter"/>
</dbReference>
<dbReference type="Gene3D" id="3.50.80.10">
    <property type="entry name" value="D-tyrosyl-tRNA(Tyr) deacylase"/>
    <property type="match status" value="1"/>
</dbReference>
<dbReference type="InterPro" id="IPR023509">
    <property type="entry name" value="DTD-like_sf"/>
</dbReference>
<dbReference type="HAMAP" id="MF_00518">
    <property type="entry name" value="Deacylase_Dtd"/>
    <property type="match status" value="1"/>
</dbReference>
<keyword evidence="2" id="KW-0378">Hydrolase</keyword>
<dbReference type="PANTHER" id="PTHR10472">
    <property type="entry name" value="D-TYROSYL-TRNA TYR DEACYLASE"/>
    <property type="match status" value="1"/>
</dbReference>
<comment type="caution">
    <text evidence="3">The sequence shown here is derived from an EMBL/GenBank/DDBJ whole genome shotgun (WGS) entry which is preliminary data.</text>
</comment>
<comment type="catalytic activity">
    <reaction evidence="2">
        <text>glycyl-tRNA(Ala) + H2O = tRNA(Ala) + glycine + H(+)</text>
        <dbReference type="Rhea" id="RHEA:53744"/>
        <dbReference type="Rhea" id="RHEA-COMP:9657"/>
        <dbReference type="Rhea" id="RHEA-COMP:13640"/>
        <dbReference type="ChEBI" id="CHEBI:15377"/>
        <dbReference type="ChEBI" id="CHEBI:15378"/>
        <dbReference type="ChEBI" id="CHEBI:57305"/>
        <dbReference type="ChEBI" id="CHEBI:78442"/>
        <dbReference type="ChEBI" id="CHEBI:78522"/>
    </reaction>
</comment>
<name>A0A662DDV7_UNCAE</name>
<dbReference type="GO" id="GO:0043908">
    <property type="term" value="F:Ser(Gly)-tRNA(Ala) hydrolase activity"/>
    <property type="evidence" value="ECO:0007669"/>
    <property type="project" value="UniProtKB-UniRule"/>
</dbReference>
<dbReference type="SUPFAM" id="SSF69500">
    <property type="entry name" value="DTD-like"/>
    <property type="match status" value="1"/>
</dbReference>
<dbReference type="GO" id="GO:0000049">
    <property type="term" value="F:tRNA binding"/>
    <property type="evidence" value="ECO:0007669"/>
    <property type="project" value="UniProtKB-UniRule"/>
</dbReference>
<reference evidence="3 4" key="1">
    <citation type="submission" date="2018-06" db="EMBL/GenBank/DDBJ databases">
        <title>Extensive metabolic versatility and redundancy in microbially diverse, dynamic hydrothermal sediments.</title>
        <authorList>
            <person name="Dombrowski N."/>
            <person name="Teske A."/>
            <person name="Baker B.J."/>
        </authorList>
    </citation>
    <scope>NUCLEOTIDE SEQUENCE [LARGE SCALE GENOMIC DNA]</scope>
    <source>
        <strain evidence="3">B3_G15</strain>
    </source>
</reference>
<organism evidence="3 4">
    <name type="scientific">Aerophobetes bacterium</name>
    <dbReference type="NCBI Taxonomy" id="2030807"/>
    <lineage>
        <taxon>Bacteria</taxon>
        <taxon>Candidatus Aerophobota</taxon>
    </lineage>
</organism>
<feature type="short sequence motif" description="Gly-cisPro motif, important for rejection of L-amino acids" evidence="2">
    <location>
        <begin position="137"/>
        <end position="138"/>
    </location>
</feature>
<evidence type="ECO:0000313" key="3">
    <source>
        <dbReference type="EMBL" id="RLE12322.1"/>
    </source>
</evidence>
<comment type="subcellular location">
    <subcellularLocation>
        <location evidence="2">Cytoplasm</location>
    </subcellularLocation>
</comment>
<dbReference type="EC" id="3.1.1.96" evidence="2"/>
<dbReference type="EMBL" id="QMQA01000173">
    <property type="protein sequence ID" value="RLE12322.1"/>
    <property type="molecule type" value="Genomic_DNA"/>
</dbReference>
<accession>A0A662DDV7</accession>
<dbReference type="PANTHER" id="PTHR10472:SF5">
    <property type="entry name" value="D-AMINOACYL-TRNA DEACYLASE 1"/>
    <property type="match status" value="1"/>
</dbReference>
<evidence type="ECO:0000313" key="4">
    <source>
        <dbReference type="Proteomes" id="UP000280417"/>
    </source>
</evidence>
<dbReference type="GO" id="GO:0005737">
    <property type="term" value="C:cytoplasm"/>
    <property type="evidence" value="ECO:0007669"/>
    <property type="project" value="UniProtKB-SubCell"/>
</dbReference>